<evidence type="ECO:0000313" key="6">
    <source>
        <dbReference type="EMBL" id="SFS33180.1"/>
    </source>
</evidence>
<name>A0A1I6NZA9_9CAUL</name>
<dbReference type="GO" id="GO:0000287">
    <property type="term" value="F:magnesium ion binding"/>
    <property type="evidence" value="ECO:0007669"/>
    <property type="project" value="TreeGrafter"/>
</dbReference>
<dbReference type="GO" id="GO:0030378">
    <property type="term" value="F:serine racemase activity"/>
    <property type="evidence" value="ECO:0007669"/>
    <property type="project" value="TreeGrafter"/>
</dbReference>
<dbReference type="Gene3D" id="3.40.50.1100">
    <property type="match status" value="2"/>
</dbReference>
<comment type="similarity">
    <text evidence="2">Belongs to the serine/threonine dehydratase family.</text>
</comment>
<proteinExistence type="inferred from homology"/>
<dbReference type="STRING" id="871741.SAMN05192570_0671"/>
<accession>A0A1I6NZA9</accession>
<evidence type="ECO:0000256" key="4">
    <source>
        <dbReference type="ARBA" id="ARBA00023239"/>
    </source>
</evidence>
<evidence type="ECO:0000256" key="3">
    <source>
        <dbReference type="ARBA" id="ARBA00022898"/>
    </source>
</evidence>
<comment type="cofactor">
    <cofactor evidence="1">
        <name>pyridoxal 5'-phosphate</name>
        <dbReference type="ChEBI" id="CHEBI:597326"/>
    </cofactor>
</comment>
<dbReference type="SUPFAM" id="SSF53686">
    <property type="entry name" value="Tryptophan synthase beta subunit-like PLP-dependent enzymes"/>
    <property type="match status" value="1"/>
</dbReference>
<dbReference type="InterPro" id="IPR036052">
    <property type="entry name" value="TrpB-like_PALP_sf"/>
</dbReference>
<evidence type="ECO:0000259" key="5">
    <source>
        <dbReference type="Pfam" id="PF00291"/>
    </source>
</evidence>
<sequence length="334" mass="35145">MHTASFEGVRDAARQIAGHAVRTPLIESPALNEQIGGRVLLKAENLQRAGAFKFRGAWNRISRLTPDELARGVVAYSSGNHAQAVACAARMMGTPAIIVMPADSPKVKVEGVIAFGGEVRMYDRYRESREAIGEEIAATRGSVLVRPFDDPWVIEGQGTTGLEILEQAEAVGAPIDQLLCGASGGGLIAGINLTMAAMSPDTPVIGVEPQDYNDTQLSLAAGERLTHAPAPGTICDALMTDRPGELTFPINRRLKAVVAVSDAEVAAAVRFAFRTLKLVVEPGGAVSLAALLAGKIEAGDRTTALVLSGGNVDPALFSAIIEDRFDPADWRKAA</sequence>
<evidence type="ECO:0000313" key="7">
    <source>
        <dbReference type="Proteomes" id="UP000198788"/>
    </source>
</evidence>
<dbReference type="PANTHER" id="PTHR43050">
    <property type="entry name" value="SERINE / THREONINE RACEMASE FAMILY MEMBER"/>
    <property type="match status" value="1"/>
</dbReference>
<dbReference type="PANTHER" id="PTHR43050:SF1">
    <property type="entry name" value="SERINE RACEMASE"/>
    <property type="match status" value="1"/>
</dbReference>
<dbReference type="GO" id="GO:0003941">
    <property type="term" value="F:L-serine ammonia-lyase activity"/>
    <property type="evidence" value="ECO:0007669"/>
    <property type="project" value="TreeGrafter"/>
</dbReference>
<organism evidence="6 7">
    <name type="scientific">Brevundimonas viscosa</name>
    <dbReference type="NCBI Taxonomy" id="871741"/>
    <lineage>
        <taxon>Bacteria</taxon>
        <taxon>Pseudomonadati</taxon>
        <taxon>Pseudomonadota</taxon>
        <taxon>Alphaproteobacteria</taxon>
        <taxon>Caulobacterales</taxon>
        <taxon>Caulobacteraceae</taxon>
        <taxon>Brevundimonas</taxon>
    </lineage>
</organism>
<dbReference type="RefSeq" id="WP_092306724.1">
    <property type="nucleotide sequence ID" value="NZ_FOZV01000001.1"/>
</dbReference>
<evidence type="ECO:0000256" key="2">
    <source>
        <dbReference type="ARBA" id="ARBA00010869"/>
    </source>
</evidence>
<dbReference type="OrthoDB" id="9811476at2"/>
<dbReference type="InterPro" id="IPR001926">
    <property type="entry name" value="TrpB-like_PALP"/>
</dbReference>
<dbReference type="Pfam" id="PF00291">
    <property type="entry name" value="PALP"/>
    <property type="match status" value="1"/>
</dbReference>
<dbReference type="GO" id="GO:0030170">
    <property type="term" value="F:pyridoxal phosphate binding"/>
    <property type="evidence" value="ECO:0007669"/>
    <property type="project" value="TreeGrafter"/>
</dbReference>
<gene>
    <name evidence="6" type="ORF">SAMN05192570_0671</name>
</gene>
<dbReference type="GO" id="GO:0070179">
    <property type="term" value="P:D-serine biosynthetic process"/>
    <property type="evidence" value="ECO:0007669"/>
    <property type="project" value="TreeGrafter"/>
</dbReference>
<keyword evidence="7" id="KW-1185">Reference proteome</keyword>
<dbReference type="Proteomes" id="UP000198788">
    <property type="component" value="Unassembled WGS sequence"/>
</dbReference>
<protein>
    <submittedName>
        <fullName evidence="6">L-threonine ammonia-lyase</fullName>
    </submittedName>
</protein>
<dbReference type="AlphaFoldDB" id="A0A1I6NZA9"/>
<reference evidence="7" key="1">
    <citation type="submission" date="2016-10" db="EMBL/GenBank/DDBJ databases">
        <authorList>
            <person name="Varghese N."/>
            <person name="Submissions S."/>
        </authorList>
    </citation>
    <scope>NUCLEOTIDE SEQUENCE [LARGE SCALE GENOMIC DNA]</scope>
    <source>
        <strain evidence="7">CGMCC 1.10683</strain>
    </source>
</reference>
<dbReference type="GO" id="GO:0018114">
    <property type="term" value="F:threonine racemase activity"/>
    <property type="evidence" value="ECO:0007669"/>
    <property type="project" value="TreeGrafter"/>
</dbReference>
<dbReference type="CDD" id="cd01562">
    <property type="entry name" value="Thr-dehyd"/>
    <property type="match status" value="1"/>
</dbReference>
<feature type="domain" description="Tryptophan synthase beta chain-like PALP" evidence="5">
    <location>
        <begin position="18"/>
        <end position="308"/>
    </location>
</feature>
<dbReference type="EMBL" id="FOZV01000001">
    <property type="protein sequence ID" value="SFS33180.1"/>
    <property type="molecule type" value="Genomic_DNA"/>
</dbReference>
<keyword evidence="3" id="KW-0663">Pyridoxal phosphate</keyword>
<keyword evidence="4 6" id="KW-0456">Lyase</keyword>
<evidence type="ECO:0000256" key="1">
    <source>
        <dbReference type="ARBA" id="ARBA00001933"/>
    </source>
</evidence>
<dbReference type="FunFam" id="3.40.50.1100:FF:000005">
    <property type="entry name" value="Threonine dehydratase catabolic"/>
    <property type="match status" value="1"/>
</dbReference>
<dbReference type="GO" id="GO:0005524">
    <property type="term" value="F:ATP binding"/>
    <property type="evidence" value="ECO:0007669"/>
    <property type="project" value="TreeGrafter"/>
</dbReference>